<dbReference type="InterPro" id="IPR011053">
    <property type="entry name" value="Single_hybrid_motif"/>
</dbReference>
<name>A0AAD5JQD5_9FUNG</name>
<feature type="non-terminal residue" evidence="4">
    <location>
        <position position="1"/>
    </location>
</feature>
<dbReference type="Pfam" id="PF01597">
    <property type="entry name" value="GCV_H"/>
    <property type="match status" value="1"/>
</dbReference>
<evidence type="ECO:0000313" key="5">
    <source>
        <dbReference type="Proteomes" id="UP001209540"/>
    </source>
</evidence>
<dbReference type="AlphaFoldDB" id="A0AAD5JQD5"/>
<evidence type="ECO:0000256" key="1">
    <source>
        <dbReference type="ARBA" id="ARBA00010764"/>
    </source>
</evidence>
<dbReference type="InterPro" id="IPR033753">
    <property type="entry name" value="GCV_H/Fam206"/>
</dbReference>
<dbReference type="InterPro" id="IPR039169">
    <property type="entry name" value="Abitram"/>
</dbReference>
<protein>
    <recommendedName>
        <fullName evidence="2">Protein Abitram</fullName>
    </recommendedName>
    <alternativeName>
        <fullName evidence="3">Actin-binding transcription modulator</fullName>
    </alternativeName>
</protein>
<accession>A0AAD5JQD5</accession>
<gene>
    <name evidence="4" type="ORF">BDA99DRAFT_419700</name>
</gene>
<evidence type="ECO:0000313" key="4">
    <source>
        <dbReference type="EMBL" id="KAI9249511.1"/>
    </source>
</evidence>
<evidence type="ECO:0000256" key="3">
    <source>
        <dbReference type="ARBA" id="ARBA00030463"/>
    </source>
</evidence>
<evidence type="ECO:0000256" key="2">
    <source>
        <dbReference type="ARBA" id="ARBA00019325"/>
    </source>
</evidence>
<comment type="similarity">
    <text evidence="1">Belongs to the ABITRAM family.</text>
</comment>
<dbReference type="SUPFAM" id="SSF51230">
    <property type="entry name" value="Single hybrid motif"/>
    <property type="match status" value="1"/>
</dbReference>
<reference evidence="4" key="2">
    <citation type="submission" date="2023-02" db="EMBL/GenBank/DDBJ databases">
        <authorList>
            <consortium name="DOE Joint Genome Institute"/>
            <person name="Mondo S.J."/>
            <person name="Chang Y."/>
            <person name="Wang Y."/>
            <person name="Ahrendt S."/>
            <person name="Andreopoulos W."/>
            <person name="Barry K."/>
            <person name="Beard J."/>
            <person name="Benny G.L."/>
            <person name="Blankenship S."/>
            <person name="Bonito G."/>
            <person name="Cuomo C."/>
            <person name="Desiro A."/>
            <person name="Gervers K.A."/>
            <person name="Hundley H."/>
            <person name="Kuo A."/>
            <person name="LaButti K."/>
            <person name="Lang B.F."/>
            <person name="Lipzen A."/>
            <person name="O'Donnell K."/>
            <person name="Pangilinan J."/>
            <person name="Reynolds N."/>
            <person name="Sandor L."/>
            <person name="Smith M.W."/>
            <person name="Tsang A."/>
            <person name="Grigoriev I.V."/>
            <person name="Stajich J.E."/>
            <person name="Spatafora J.W."/>
        </authorList>
    </citation>
    <scope>NUCLEOTIDE SEQUENCE</scope>
    <source>
        <strain evidence="4">RSA 2281</strain>
    </source>
</reference>
<dbReference type="PANTHER" id="PTHR13651:SF0">
    <property type="entry name" value="PROTEIN ABITRAM"/>
    <property type="match status" value="1"/>
</dbReference>
<dbReference type="Proteomes" id="UP001209540">
    <property type="component" value="Unassembled WGS sequence"/>
</dbReference>
<dbReference type="PANTHER" id="PTHR13651">
    <property type="entry name" value="PROTEIN ABITRAM"/>
    <property type="match status" value="1"/>
</dbReference>
<proteinExistence type="inferred from homology"/>
<dbReference type="GO" id="GO:0005634">
    <property type="term" value="C:nucleus"/>
    <property type="evidence" value="ECO:0007669"/>
    <property type="project" value="TreeGrafter"/>
</dbReference>
<feature type="non-terminal residue" evidence="4">
    <location>
        <position position="135"/>
    </location>
</feature>
<comment type="caution">
    <text evidence="4">The sequence shown here is derived from an EMBL/GenBank/DDBJ whole genome shotgun (WGS) entry which is preliminary data.</text>
</comment>
<keyword evidence="5" id="KW-1185">Reference proteome</keyword>
<reference evidence="4" key="1">
    <citation type="journal article" date="2022" name="IScience">
        <title>Evolution of zygomycete secretomes and the origins of terrestrial fungal ecologies.</title>
        <authorList>
            <person name="Chang Y."/>
            <person name="Wang Y."/>
            <person name="Mondo S."/>
            <person name="Ahrendt S."/>
            <person name="Andreopoulos W."/>
            <person name="Barry K."/>
            <person name="Beard J."/>
            <person name="Benny G.L."/>
            <person name="Blankenship S."/>
            <person name="Bonito G."/>
            <person name="Cuomo C."/>
            <person name="Desiro A."/>
            <person name="Gervers K.A."/>
            <person name="Hundley H."/>
            <person name="Kuo A."/>
            <person name="LaButti K."/>
            <person name="Lang B.F."/>
            <person name="Lipzen A."/>
            <person name="O'Donnell K."/>
            <person name="Pangilinan J."/>
            <person name="Reynolds N."/>
            <person name="Sandor L."/>
            <person name="Smith M.E."/>
            <person name="Tsang A."/>
            <person name="Grigoriev I.V."/>
            <person name="Stajich J.E."/>
            <person name="Spatafora J.W."/>
        </authorList>
    </citation>
    <scope>NUCLEOTIDE SEQUENCE</scope>
    <source>
        <strain evidence="4">RSA 2281</strain>
    </source>
</reference>
<sequence>WANDPTALISRYYTLYFHSNSETKLYVRQAPNKVCILGMTDQHIALLSAKQQQLPIQVTTKVSANMNIKPGTVLCEVTVGDSHFPIEAHMYGKFLEINPRLLEKPELLLDMPMTEGYLAVIKAQYEDTTKQLEEF</sequence>
<dbReference type="Gene3D" id="2.40.50.100">
    <property type="match status" value="1"/>
</dbReference>
<organism evidence="4 5">
    <name type="scientific">Phascolomyces articulosus</name>
    <dbReference type="NCBI Taxonomy" id="60185"/>
    <lineage>
        <taxon>Eukaryota</taxon>
        <taxon>Fungi</taxon>
        <taxon>Fungi incertae sedis</taxon>
        <taxon>Mucoromycota</taxon>
        <taxon>Mucoromycotina</taxon>
        <taxon>Mucoromycetes</taxon>
        <taxon>Mucorales</taxon>
        <taxon>Lichtheimiaceae</taxon>
        <taxon>Phascolomyces</taxon>
    </lineage>
</organism>
<dbReference type="EMBL" id="JAIXMP010000035">
    <property type="protein sequence ID" value="KAI9249511.1"/>
    <property type="molecule type" value="Genomic_DNA"/>
</dbReference>